<dbReference type="EMBL" id="ON649702">
    <property type="protein sequence ID" value="UVF62507.1"/>
    <property type="molecule type" value="Genomic_DNA"/>
</dbReference>
<name>A0A976UAW2_9CAUD</name>
<dbReference type="RefSeq" id="YP_010806101.1">
    <property type="nucleotide sequence ID" value="NC_077214.1"/>
</dbReference>
<protein>
    <submittedName>
        <fullName evidence="1">Uncharacterized protein</fullName>
    </submittedName>
</protein>
<evidence type="ECO:0000313" key="1">
    <source>
        <dbReference type="EMBL" id="UVF62507.1"/>
    </source>
</evidence>
<proteinExistence type="predicted"/>
<keyword evidence="2" id="KW-1185">Reference proteome</keyword>
<organism evidence="1 2">
    <name type="scientific">Poseidoniales virus YSH_150918</name>
    <dbReference type="NCBI Taxonomy" id="3071324"/>
    <lineage>
        <taxon>Viruses</taxon>
        <taxon>Duplodnaviria</taxon>
        <taxon>Heunggongvirae</taxon>
        <taxon>Uroviricota</taxon>
        <taxon>Caudoviricetes</taxon>
        <taxon>Magrovirales</taxon>
        <taxon>Aoguangviridae</taxon>
        <taxon>Aobingvirus</taxon>
        <taxon>Aobingvirus yangshanense</taxon>
    </lineage>
</organism>
<dbReference type="Proteomes" id="UP001157002">
    <property type="component" value="Segment"/>
</dbReference>
<accession>A0A976UAW2</accession>
<sequence>MKITRDEGRVLDRIHLLFEEGEEFTSREAMEKLNFFVGEKIDGFSFTLNAIPKSPYRMTAILKKDKRITRRKNSSLNTTRFKIKEATV</sequence>
<dbReference type="KEGG" id="vg:80545062"/>
<dbReference type="GeneID" id="80545062"/>
<reference evidence="1 2" key="1">
    <citation type="submission" date="2022-05" db="EMBL/GenBank/DDBJ databases">
        <title>Diverse viruses of marine archaea discovered using metagenomics.</title>
        <authorList>
            <person name="Zhou Y."/>
        </authorList>
    </citation>
    <scope>NUCLEOTIDE SEQUENCE [LARGE SCALE GENOMIC DNA]</scope>
    <source>
        <strain evidence="1">YSH_150918</strain>
    </source>
</reference>
<evidence type="ECO:0000313" key="2">
    <source>
        <dbReference type="Proteomes" id="UP001157002"/>
    </source>
</evidence>